<protein>
    <recommendedName>
        <fullName evidence="5">Probable membrane transporter protein</fullName>
    </recommendedName>
</protein>
<dbReference type="AlphaFoldDB" id="A0A974PMZ4"/>
<evidence type="ECO:0000256" key="2">
    <source>
        <dbReference type="ARBA" id="ARBA00022692"/>
    </source>
</evidence>
<feature type="transmembrane region" description="Helical" evidence="5">
    <location>
        <begin position="188"/>
        <end position="209"/>
    </location>
</feature>
<keyword evidence="7" id="KW-1185">Reference proteome</keyword>
<proteinExistence type="inferred from homology"/>
<dbReference type="EMBL" id="CP063362">
    <property type="protein sequence ID" value="QRG06184.1"/>
    <property type="molecule type" value="Genomic_DNA"/>
</dbReference>
<organism evidence="6 7">
    <name type="scientific">Xanthobacter dioxanivorans</name>
    <dbReference type="NCBI Taxonomy" id="2528964"/>
    <lineage>
        <taxon>Bacteria</taxon>
        <taxon>Pseudomonadati</taxon>
        <taxon>Pseudomonadota</taxon>
        <taxon>Alphaproteobacteria</taxon>
        <taxon>Hyphomicrobiales</taxon>
        <taxon>Xanthobacteraceae</taxon>
        <taxon>Xanthobacter</taxon>
    </lineage>
</organism>
<feature type="transmembrane region" description="Helical" evidence="5">
    <location>
        <begin position="145"/>
        <end position="168"/>
    </location>
</feature>
<reference evidence="6 7" key="1">
    <citation type="submission" date="2020-10" db="EMBL/GenBank/DDBJ databases">
        <title>Degradation of 1,4-Dioxane by Xanthobacter sp. YN2, via a Novel Group-2 Soluble Di-Iron Monooxygenase.</title>
        <authorList>
            <person name="Ma F."/>
            <person name="Wang Y."/>
            <person name="Yang J."/>
            <person name="Guo H."/>
            <person name="Su D."/>
            <person name="Yu L."/>
        </authorList>
    </citation>
    <scope>NUCLEOTIDE SEQUENCE [LARGE SCALE GENOMIC DNA]</scope>
    <source>
        <strain evidence="6 7">YN2</strain>
    </source>
</reference>
<keyword evidence="2 5" id="KW-0812">Transmembrane</keyword>
<dbReference type="Pfam" id="PF01925">
    <property type="entry name" value="TauE"/>
    <property type="match status" value="1"/>
</dbReference>
<keyword evidence="4 5" id="KW-0472">Membrane</keyword>
<feature type="transmembrane region" description="Helical" evidence="5">
    <location>
        <begin position="43"/>
        <end position="70"/>
    </location>
</feature>
<feature type="transmembrane region" description="Helical" evidence="5">
    <location>
        <begin position="114"/>
        <end position="133"/>
    </location>
</feature>
<dbReference type="GO" id="GO:0005886">
    <property type="term" value="C:plasma membrane"/>
    <property type="evidence" value="ECO:0007669"/>
    <property type="project" value="UniProtKB-SubCell"/>
</dbReference>
<dbReference type="KEGG" id="xdi:EZH22_24910"/>
<gene>
    <name evidence="6" type="ORF">EZH22_24910</name>
</gene>
<dbReference type="InterPro" id="IPR051598">
    <property type="entry name" value="TSUP/Inactive_protease-like"/>
</dbReference>
<comment type="similarity">
    <text evidence="5">Belongs to the 4-toluene sulfonate uptake permease (TSUP) (TC 2.A.102) family.</text>
</comment>
<keyword evidence="3 5" id="KW-1133">Transmembrane helix</keyword>
<accession>A0A974PMZ4</accession>
<sequence>MLPSEPVTPLSPARLLGGFGSGAAIGIVGGLIGLGGAEIRLPVLIAFGFDALPAVILNRALSLVVVASALPFRAEAVPYADVAAHGPIILTMLAGSLAGAFAGATYATRFASRTLFRAIAVLLLVTAVLLVAGGDPELRHMPVDGTVRVVAGVAAGFAIGLAVAMMGVAGGELLVPTLVLLFSLPVKLAGSVALVIALPTILVGFARFGRDNTIGVIRDNAPFLGVMVAGSITGTFIGGQLLGILPSVVLLPLLGLILVASAVKIWRHSTRQDHA</sequence>
<comment type="subcellular location">
    <subcellularLocation>
        <location evidence="5">Cell membrane</location>
        <topology evidence="5">Multi-pass membrane protein</topology>
    </subcellularLocation>
    <subcellularLocation>
        <location evidence="1">Membrane</location>
        <topology evidence="1">Multi-pass membrane protein</topology>
    </subcellularLocation>
</comment>
<keyword evidence="5" id="KW-1003">Cell membrane</keyword>
<dbReference type="Proteomes" id="UP000596427">
    <property type="component" value="Chromosome"/>
</dbReference>
<feature type="transmembrane region" description="Helical" evidence="5">
    <location>
        <begin position="12"/>
        <end position="37"/>
    </location>
</feature>
<evidence type="ECO:0000256" key="1">
    <source>
        <dbReference type="ARBA" id="ARBA00004141"/>
    </source>
</evidence>
<evidence type="ECO:0000256" key="3">
    <source>
        <dbReference type="ARBA" id="ARBA00022989"/>
    </source>
</evidence>
<dbReference type="PANTHER" id="PTHR43701:SF2">
    <property type="entry name" value="MEMBRANE TRANSPORTER PROTEIN YJNA-RELATED"/>
    <property type="match status" value="1"/>
</dbReference>
<name>A0A974PMZ4_9HYPH</name>
<feature type="transmembrane region" description="Helical" evidence="5">
    <location>
        <begin position="82"/>
        <end position="102"/>
    </location>
</feature>
<evidence type="ECO:0000313" key="7">
    <source>
        <dbReference type="Proteomes" id="UP000596427"/>
    </source>
</evidence>
<evidence type="ECO:0000256" key="5">
    <source>
        <dbReference type="RuleBase" id="RU363041"/>
    </source>
</evidence>
<dbReference type="InterPro" id="IPR002781">
    <property type="entry name" value="TM_pro_TauE-like"/>
</dbReference>
<dbReference type="PANTHER" id="PTHR43701">
    <property type="entry name" value="MEMBRANE TRANSPORTER PROTEIN MJ0441-RELATED"/>
    <property type="match status" value="1"/>
</dbReference>
<evidence type="ECO:0000313" key="6">
    <source>
        <dbReference type="EMBL" id="QRG06184.1"/>
    </source>
</evidence>
<evidence type="ECO:0000256" key="4">
    <source>
        <dbReference type="ARBA" id="ARBA00023136"/>
    </source>
</evidence>
<feature type="transmembrane region" description="Helical" evidence="5">
    <location>
        <begin position="248"/>
        <end position="266"/>
    </location>
</feature>